<protein>
    <submittedName>
        <fullName evidence="2">Uncharacterized protein</fullName>
    </submittedName>
</protein>
<dbReference type="Proteomes" id="UP000632535">
    <property type="component" value="Unassembled WGS sequence"/>
</dbReference>
<evidence type="ECO:0000313" key="2">
    <source>
        <dbReference type="EMBL" id="GGI08077.1"/>
    </source>
</evidence>
<feature type="region of interest" description="Disordered" evidence="1">
    <location>
        <begin position="45"/>
        <end position="87"/>
    </location>
</feature>
<name>A0ABQ2B908_9MICO</name>
<accession>A0ABQ2B908</accession>
<dbReference type="EMBL" id="BMDG01000006">
    <property type="protein sequence ID" value="GGI08077.1"/>
    <property type="molecule type" value="Genomic_DNA"/>
</dbReference>
<comment type="caution">
    <text evidence="2">The sequence shown here is derived from an EMBL/GenBank/DDBJ whole genome shotgun (WGS) entry which is preliminary data.</text>
</comment>
<feature type="compositionally biased region" description="Low complexity" evidence="1">
    <location>
        <begin position="70"/>
        <end position="87"/>
    </location>
</feature>
<evidence type="ECO:0000313" key="3">
    <source>
        <dbReference type="Proteomes" id="UP000632535"/>
    </source>
</evidence>
<evidence type="ECO:0000256" key="1">
    <source>
        <dbReference type="SAM" id="MobiDB-lite"/>
    </source>
</evidence>
<gene>
    <name evidence="2" type="ORF">GCM10007368_19350</name>
</gene>
<dbReference type="RefSeq" id="WP_188523504.1">
    <property type="nucleotide sequence ID" value="NZ_BMDG01000006.1"/>
</dbReference>
<organism evidence="2 3">
    <name type="scientific">Isoptericola cucumis</name>
    <dbReference type="NCBI Taxonomy" id="1776856"/>
    <lineage>
        <taxon>Bacteria</taxon>
        <taxon>Bacillati</taxon>
        <taxon>Actinomycetota</taxon>
        <taxon>Actinomycetes</taxon>
        <taxon>Micrococcales</taxon>
        <taxon>Promicromonosporaceae</taxon>
        <taxon>Isoptericola</taxon>
    </lineage>
</organism>
<feature type="compositionally biased region" description="Basic and acidic residues" evidence="1">
    <location>
        <begin position="49"/>
        <end position="63"/>
    </location>
</feature>
<sequence length="87" mass="9286">MTNLGAYEHVWHHGDRAIAGNRPLDVHLGYADPVILNFPETQSLGQKLDAAHTHESVNRRDPDAPPSNAPSPTSRTGRSSPPDAAGA</sequence>
<proteinExistence type="predicted"/>
<keyword evidence="3" id="KW-1185">Reference proteome</keyword>
<reference evidence="3" key="1">
    <citation type="journal article" date="2019" name="Int. J. Syst. Evol. Microbiol.">
        <title>The Global Catalogue of Microorganisms (GCM) 10K type strain sequencing project: providing services to taxonomists for standard genome sequencing and annotation.</title>
        <authorList>
            <consortium name="The Broad Institute Genomics Platform"/>
            <consortium name="The Broad Institute Genome Sequencing Center for Infectious Disease"/>
            <person name="Wu L."/>
            <person name="Ma J."/>
        </authorList>
    </citation>
    <scope>NUCLEOTIDE SEQUENCE [LARGE SCALE GENOMIC DNA]</scope>
    <source>
        <strain evidence="3">CCM 8653</strain>
    </source>
</reference>